<protein>
    <submittedName>
        <fullName evidence="4">NADH-FMN oxidoreductase RutF, flavin reductase (DIM6/NTAB) family</fullName>
    </submittedName>
</protein>
<gene>
    <name evidence="4" type="ORF">SAMN06265368_1471</name>
</gene>
<evidence type="ECO:0000256" key="1">
    <source>
        <dbReference type="ARBA" id="ARBA00008898"/>
    </source>
</evidence>
<keyword evidence="5" id="KW-1185">Reference proteome</keyword>
<dbReference type="SMART" id="SM00903">
    <property type="entry name" value="Flavin_Reduct"/>
    <property type="match status" value="1"/>
</dbReference>
<evidence type="ECO:0000259" key="3">
    <source>
        <dbReference type="SMART" id="SM00903"/>
    </source>
</evidence>
<organism evidence="4 5">
    <name type="scientific">Cohaesibacter gelatinilyticus</name>
    <dbReference type="NCBI Taxonomy" id="372072"/>
    <lineage>
        <taxon>Bacteria</taxon>
        <taxon>Pseudomonadati</taxon>
        <taxon>Pseudomonadota</taxon>
        <taxon>Alphaproteobacteria</taxon>
        <taxon>Hyphomicrobiales</taxon>
        <taxon>Cohaesibacteraceae</taxon>
    </lineage>
</organism>
<dbReference type="InterPro" id="IPR012349">
    <property type="entry name" value="Split_barrel_FMN-bd"/>
</dbReference>
<dbReference type="PANTHER" id="PTHR30466">
    <property type="entry name" value="FLAVIN REDUCTASE"/>
    <property type="match status" value="1"/>
</dbReference>
<dbReference type="InterPro" id="IPR002563">
    <property type="entry name" value="Flavin_Rdtase-like_dom"/>
</dbReference>
<dbReference type="Proteomes" id="UP000219439">
    <property type="component" value="Unassembled WGS sequence"/>
</dbReference>
<dbReference type="SUPFAM" id="SSF50475">
    <property type="entry name" value="FMN-binding split barrel"/>
    <property type="match status" value="1"/>
</dbReference>
<dbReference type="PANTHER" id="PTHR30466:SF11">
    <property type="entry name" value="FLAVIN-DEPENDENT MONOOXYGENASE, REDUCTASE SUBUNIT HSAB"/>
    <property type="match status" value="1"/>
</dbReference>
<dbReference type="GO" id="GO:0010181">
    <property type="term" value="F:FMN binding"/>
    <property type="evidence" value="ECO:0007669"/>
    <property type="project" value="InterPro"/>
</dbReference>
<dbReference type="GO" id="GO:0042602">
    <property type="term" value="F:riboflavin reductase (NADPH) activity"/>
    <property type="evidence" value="ECO:0007669"/>
    <property type="project" value="TreeGrafter"/>
</dbReference>
<sequence length="162" mass="17507">MLKIDGMRLRKAMGQYGTGIAVATTLDGDGAPHGLTINSFNSVSLDPPLVLWSLSHKSGNLNAFSQSDHFAINVLSQQQKEISVRFATPEADRFTDTDWHQGETGSPLLRDVVACLECKVEQMVEGGDHVIFIGRVVAATHLELPPLLYHGGAYHSLGPALD</sequence>
<comment type="similarity">
    <text evidence="1">Belongs to the non-flavoprotein flavin reductase family.</text>
</comment>
<dbReference type="AlphaFoldDB" id="A0A285NFA3"/>
<evidence type="ECO:0000256" key="2">
    <source>
        <dbReference type="ARBA" id="ARBA00023002"/>
    </source>
</evidence>
<dbReference type="EMBL" id="OBEL01000001">
    <property type="protein sequence ID" value="SNZ08135.1"/>
    <property type="molecule type" value="Genomic_DNA"/>
</dbReference>
<reference evidence="4 5" key="1">
    <citation type="submission" date="2017-09" db="EMBL/GenBank/DDBJ databases">
        <authorList>
            <person name="Ehlers B."/>
            <person name="Leendertz F.H."/>
        </authorList>
    </citation>
    <scope>NUCLEOTIDE SEQUENCE [LARGE SCALE GENOMIC DNA]</scope>
    <source>
        <strain evidence="4 5">DSM 18289</strain>
    </source>
</reference>
<accession>A0A285NFA3</accession>
<proteinExistence type="inferred from homology"/>
<keyword evidence="2" id="KW-0560">Oxidoreductase</keyword>
<evidence type="ECO:0000313" key="4">
    <source>
        <dbReference type="EMBL" id="SNZ08135.1"/>
    </source>
</evidence>
<dbReference type="Pfam" id="PF01613">
    <property type="entry name" value="Flavin_Reduct"/>
    <property type="match status" value="1"/>
</dbReference>
<dbReference type="Gene3D" id="2.30.110.10">
    <property type="entry name" value="Electron Transport, Fmn-binding Protein, Chain A"/>
    <property type="match status" value="1"/>
</dbReference>
<dbReference type="InterPro" id="IPR050268">
    <property type="entry name" value="NADH-dep_flavin_reductase"/>
</dbReference>
<feature type="domain" description="Flavin reductase like" evidence="3">
    <location>
        <begin position="13"/>
        <end position="156"/>
    </location>
</feature>
<evidence type="ECO:0000313" key="5">
    <source>
        <dbReference type="Proteomes" id="UP000219439"/>
    </source>
</evidence>
<name>A0A285NFA3_9HYPH</name>